<dbReference type="GO" id="GO:0004867">
    <property type="term" value="F:serine-type endopeptidase inhibitor activity"/>
    <property type="evidence" value="ECO:0007669"/>
    <property type="project" value="InterPro"/>
</dbReference>
<evidence type="ECO:0000313" key="4">
    <source>
        <dbReference type="EMBL" id="VDP88525.1"/>
    </source>
</evidence>
<dbReference type="Pfam" id="PF00079">
    <property type="entry name" value="Serpin"/>
    <property type="match status" value="1"/>
</dbReference>
<dbReference type="Gene3D" id="2.30.39.10">
    <property type="entry name" value="Alpha-1-antitrypsin, domain 1"/>
    <property type="match status" value="1"/>
</dbReference>
<dbReference type="OrthoDB" id="671595at2759"/>
<dbReference type="InterPro" id="IPR042178">
    <property type="entry name" value="Serpin_sf_1"/>
</dbReference>
<evidence type="ECO:0000259" key="3">
    <source>
        <dbReference type="SMART" id="SM00093"/>
    </source>
</evidence>
<reference evidence="4 5" key="2">
    <citation type="submission" date="2018-11" db="EMBL/GenBank/DDBJ databases">
        <authorList>
            <consortium name="Pathogen Informatics"/>
        </authorList>
    </citation>
    <scope>NUCLEOTIDE SEQUENCE [LARGE SCALE GENOMIC DNA]</scope>
    <source>
        <strain evidence="4 5">Egypt</strain>
    </source>
</reference>
<gene>
    <name evidence="4" type="ORF">ECPE_LOCUS11458</name>
</gene>
<dbReference type="Gene3D" id="3.30.497.10">
    <property type="entry name" value="Antithrombin, subunit I, domain 2"/>
    <property type="match status" value="1"/>
</dbReference>
<evidence type="ECO:0000256" key="1">
    <source>
        <dbReference type="ARBA" id="ARBA00009500"/>
    </source>
</evidence>
<dbReference type="GO" id="GO:0005615">
    <property type="term" value="C:extracellular space"/>
    <property type="evidence" value="ECO:0007669"/>
    <property type="project" value="InterPro"/>
</dbReference>
<dbReference type="InterPro" id="IPR036186">
    <property type="entry name" value="Serpin_sf"/>
</dbReference>
<name>A0A183AWX3_9TREM</name>
<proteinExistence type="inferred from homology"/>
<evidence type="ECO:0000256" key="2">
    <source>
        <dbReference type="RuleBase" id="RU000411"/>
    </source>
</evidence>
<dbReference type="InterPro" id="IPR000215">
    <property type="entry name" value="Serpin_fam"/>
</dbReference>
<sequence length="346" mass="38892">MAIILAGSEGETKREILSALQLPTDIGNDEIHNAMGRFISSCFESTPGVTVSVGNRVFVRQETNVIAQYQELLSKNYGAGFESVDFRGATEAVRKHINGWISNETKGKIQNLFTPGSLDPATCVLIANALYFKGAWQYEFNKLLTREAEFHLLNGERKKIKMMFEEKFFEYATLSDLNAVAVKMPFRESRWKMLIVLPNEHDGLNTLLPKLQSGQLKNVLDGQFDRMKVDLFLPRFKLNENRGIDVVKLLGKLGINSVFSFSTANLQRICEREPLFVSAVNHKAILEVDEEGATAAATTYAIMTNCYRPPSPPPIIVRVDHPFFLSLIYDDKIPVFLGHVTDPEVN</sequence>
<accession>A0A183AWX3</accession>
<dbReference type="InterPro" id="IPR023796">
    <property type="entry name" value="Serpin_dom"/>
</dbReference>
<reference evidence="6" key="1">
    <citation type="submission" date="2016-06" db="UniProtKB">
        <authorList>
            <consortium name="WormBaseParasite"/>
        </authorList>
    </citation>
    <scope>IDENTIFICATION</scope>
</reference>
<protein>
    <submittedName>
        <fullName evidence="6">SERPIN domain-containing protein</fullName>
    </submittedName>
</protein>
<organism evidence="6">
    <name type="scientific">Echinostoma caproni</name>
    <dbReference type="NCBI Taxonomy" id="27848"/>
    <lineage>
        <taxon>Eukaryota</taxon>
        <taxon>Metazoa</taxon>
        <taxon>Spiralia</taxon>
        <taxon>Lophotrochozoa</taxon>
        <taxon>Platyhelminthes</taxon>
        <taxon>Trematoda</taxon>
        <taxon>Digenea</taxon>
        <taxon>Plagiorchiida</taxon>
        <taxon>Echinostomata</taxon>
        <taxon>Echinostomatoidea</taxon>
        <taxon>Echinostomatidae</taxon>
        <taxon>Echinostoma</taxon>
    </lineage>
</organism>
<dbReference type="PROSITE" id="PS00284">
    <property type="entry name" value="SERPIN"/>
    <property type="match status" value="1"/>
</dbReference>
<dbReference type="InterPro" id="IPR023795">
    <property type="entry name" value="Serpin_CS"/>
</dbReference>
<evidence type="ECO:0000313" key="6">
    <source>
        <dbReference type="WBParaSite" id="ECPE_0001149301-mRNA-1"/>
    </source>
</evidence>
<dbReference type="InterPro" id="IPR042185">
    <property type="entry name" value="Serpin_sf_2"/>
</dbReference>
<feature type="domain" description="Serpin" evidence="3">
    <location>
        <begin position="1"/>
        <end position="343"/>
    </location>
</feature>
<comment type="similarity">
    <text evidence="1 2">Belongs to the serpin family.</text>
</comment>
<dbReference type="PANTHER" id="PTHR11461">
    <property type="entry name" value="SERINE PROTEASE INHIBITOR, SERPIN"/>
    <property type="match status" value="1"/>
</dbReference>
<evidence type="ECO:0000313" key="5">
    <source>
        <dbReference type="Proteomes" id="UP000272942"/>
    </source>
</evidence>
<keyword evidence="5" id="KW-1185">Reference proteome</keyword>
<dbReference type="AlphaFoldDB" id="A0A183AWX3"/>
<dbReference type="EMBL" id="UZAN01050876">
    <property type="protein sequence ID" value="VDP88525.1"/>
    <property type="molecule type" value="Genomic_DNA"/>
</dbReference>
<dbReference type="PANTHER" id="PTHR11461:SF211">
    <property type="entry name" value="GH10112P-RELATED"/>
    <property type="match status" value="1"/>
</dbReference>
<dbReference type="SUPFAM" id="SSF56574">
    <property type="entry name" value="Serpins"/>
    <property type="match status" value="1"/>
</dbReference>
<dbReference type="Proteomes" id="UP000272942">
    <property type="component" value="Unassembled WGS sequence"/>
</dbReference>
<dbReference type="WBParaSite" id="ECPE_0001149301-mRNA-1">
    <property type="protein sequence ID" value="ECPE_0001149301-mRNA-1"/>
    <property type="gene ID" value="ECPE_0001149301"/>
</dbReference>
<dbReference type="SMART" id="SM00093">
    <property type="entry name" value="SERPIN"/>
    <property type="match status" value="1"/>
</dbReference>